<accession>A0A0L0SVJ4</accession>
<reference evidence="2" key="2">
    <citation type="submission" date="2009-11" db="EMBL/GenBank/DDBJ databases">
        <title>The Genome Sequence of Allomyces macrogynus strain ATCC 38327.</title>
        <authorList>
            <consortium name="The Broad Institute Genome Sequencing Platform"/>
            <person name="Russ C."/>
            <person name="Cuomo C."/>
            <person name="Shea T."/>
            <person name="Young S.K."/>
            <person name="Zeng Q."/>
            <person name="Koehrsen M."/>
            <person name="Haas B."/>
            <person name="Borodovsky M."/>
            <person name="Guigo R."/>
            <person name="Alvarado L."/>
            <person name="Berlin A."/>
            <person name="Borenstein D."/>
            <person name="Chen Z."/>
            <person name="Engels R."/>
            <person name="Freedman E."/>
            <person name="Gellesch M."/>
            <person name="Goldberg J."/>
            <person name="Griggs A."/>
            <person name="Gujja S."/>
            <person name="Heiman D."/>
            <person name="Hepburn T."/>
            <person name="Howarth C."/>
            <person name="Jen D."/>
            <person name="Larson L."/>
            <person name="Lewis B."/>
            <person name="Mehta T."/>
            <person name="Park D."/>
            <person name="Pearson M."/>
            <person name="Roberts A."/>
            <person name="Saif S."/>
            <person name="Shenoy N."/>
            <person name="Sisk P."/>
            <person name="Stolte C."/>
            <person name="Sykes S."/>
            <person name="Walk T."/>
            <person name="White J."/>
            <person name="Yandava C."/>
            <person name="Burger G."/>
            <person name="Gray M.W."/>
            <person name="Holland P.W.H."/>
            <person name="King N."/>
            <person name="Lang F.B.F."/>
            <person name="Roger A.J."/>
            <person name="Ruiz-Trillo I."/>
            <person name="Lander E."/>
            <person name="Nusbaum C."/>
        </authorList>
    </citation>
    <scope>NUCLEOTIDE SEQUENCE [LARGE SCALE GENOMIC DNA]</scope>
    <source>
        <strain evidence="2">ATCC 38327</strain>
    </source>
</reference>
<proteinExistence type="predicted"/>
<dbReference type="Proteomes" id="UP000054350">
    <property type="component" value="Unassembled WGS sequence"/>
</dbReference>
<reference evidence="1 2" key="1">
    <citation type="submission" date="2009-11" db="EMBL/GenBank/DDBJ databases">
        <title>Annotation of Allomyces macrogynus ATCC 38327.</title>
        <authorList>
            <consortium name="The Broad Institute Genome Sequencing Platform"/>
            <person name="Russ C."/>
            <person name="Cuomo C."/>
            <person name="Burger G."/>
            <person name="Gray M.W."/>
            <person name="Holland P.W.H."/>
            <person name="King N."/>
            <person name="Lang F.B.F."/>
            <person name="Roger A.J."/>
            <person name="Ruiz-Trillo I."/>
            <person name="Young S.K."/>
            <person name="Zeng Q."/>
            <person name="Gargeya S."/>
            <person name="Fitzgerald M."/>
            <person name="Haas B."/>
            <person name="Abouelleil A."/>
            <person name="Alvarado L."/>
            <person name="Arachchi H.M."/>
            <person name="Berlin A."/>
            <person name="Chapman S.B."/>
            <person name="Gearin G."/>
            <person name="Goldberg J."/>
            <person name="Griggs A."/>
            <person name="Gujja S."/>
            <person name="Hansen M."/>
            <person name="Heiman D."/>
            <person name="Howarth C."/>
            <person name="Larimer J."/>
            <person name="Lui A."/>
            <person name="MacDonald P.J.P."/>
            <person name="McCowen C."/>
            <person name="Montmayeur A."/>
            <person name="Murphy C."/>
            <person name="Neiman D."/>
            <person name="Pearson M."/>
            <person name="Priest M."/>
            <person name="Roberts A."/>
            <person name="Saif S."/>
            <person name="Shea T."/>
            <person name="Sisk P."/>
            <person name="Stolte C."/>
            <person name="Sykes S."/>
            <person name="Wortman J."/>
            <person name="Nusbaum C."/>
            <person name="Birren B."/>
        </authorList>
    </citation>
    <scope>NUCLEOTIDE SEQUENCE [LARGE SCALE GENOMIC DNA]</scope>
    <source>
        <strain evidence="1 2">ATCC 38327</strain>
    </source>
</reference>
<organism evidence="1 2">
    <name type="scientific">Allomyces macrogynus (strain ATCC 38327)</name>
    <name type="common">Allomyces javanicus var. macrogynus</name>
    <dbReference type="NCBI Taxonomy" id="578462"/>
    <lineage>
        <taxon>Eukaryota</taxon>
        <taxon>Fungi</taxon>
        <taxon>Fungi incertae sedis</taxon>
        <taxon>Blastocladiomycota</taxon>
        <taxon>Blastocladiomycetes</taxon>
        <taxon>Blastocladiales</taxon>
        <taxon>Blastocladiaceae</taxon>
        <taxon>Allomyces</taxon>
    </lineage>
</organism>
<evidence type="ECO:0000313" key="2">
    <source>
        <dbReference type="Proteomes" id="UP000054350"/>
    </source>
</evidence>
<sequence>MAILSGDPAANDASVPKNRLEAMLAAQGGALSTTLYRAVILAEVGPNVNRQDVSTYYTRWVKRGGGRGGRVGWSRCGIRHDGARGGW</sequence>
<keyword evidence="2" id="KW-1185">Reference proteome</keyword>
<dbReference type="EMBL" id="GG745350">
    <property type="protein sequence ID" value="KNE66466.1"/>
    <property type="molecule type" value="Genomic_DNA"/>
</dbReference>
<dbReference type="AlphaFoldDB" id="A0A0L0SVJ4"/>
<protein>
    <submittedName>
        <fullName evidence="1">Uncharacterized protein</fullName>
    </submittedName>
</protein>
<gene>
    <name evidence="1" type="ORF">AMAG_19579</name>
</gene>
<name>A0A0L0SVJ4_ALLM3</name>
<dbReference type="VEuPathDB" id="FungiDB:AMAG_19579"/>
<evidence type="ECO:0000313" key="1">
    <source>
        <dbReference type="EMBL" id="KNE66466.1"/>
    </source>
</evidence>